<feature type="region of interest" description="Disordered" evidence="2">
    <location>
        <begin position="1083"/>
        <end position="1183"/>
    </location>
</feature>
<evidence type="ECO:0000256" key="2">
    <source>
        <dbReference type="SAM" id="MobiDB-lite"/>
    </source>
</evidence>
<evidence type="ECO:0008006" key="5">
    <source>
        <dbReference type="Google" id="ProtNLM"/>
    </source>
</evidence>
<accession>A0A195DCG5</accession>
<sequence length="1183" mass="133406">MLPPPQRIGDNTHGSGLSPPGLLPRPEHFDVLNHLPENMEISKSLQEEIFAVQQKLQKAIFEHQMYVEKLKDDPNNSDILGQIKKIQVHIVSLGRCQKQIVQRLRKEVDAFKADNANGSKVSVPFLLGLNNNNHITNNNETKHEATANGFGTKPSKENYEKVVRNGDVHHSHSRDNDCAKLRPNSVETVSGEDDVVEVLLDENSDITQENVQKKEIQIKEVQMKDAQKKEIQQEKVQKEVQMKEEQMKEVQMKEVHMKEVQQEEMQKEVQKEEVQKKEVRKEEIQKEEMQKMEVQKEEVQMKEVQTKEVLMKEVQKEEVQKEEVQKKEMQKEHTEFTHSAEKCYYLNCLGLITKSKFIELQNRRVERKRRSTANPHFVYSMLEQPSKRRRYSYLSGNPPHTRQTTARMNDPSSPLNKTQPTKPTSPPAQTKPLVPVQKSTTRPNILRNAESKVFVNKSKVEDDQTRLSVSSAKSVQSVGSKAVHIPGLPSSLTIERIGSDSIVCICCENPGSLTTCKNCSSNYHVSCHTRPAPPSRTCPKCVSAIKEEENIEKDEEEEEQLEGENRFHYKKDEKFATTANASGFIGQTREDSEIYKASGGLYKVDATQNKHVLPTVFGVNQLPASTFLIPITTNNISATNVNQSEDNKFFDTEYRVQDTTHRNHHVISHHSRPSITYVQEDQVSHSYQLPSTIQPEKHQSYLIVKKIAESTGRSNQSPGSETEDQNHSAVFNYQLPTSCSTTIQSAVLQPVVTHSLFYDRDNNKKQTNRAIPLHVTISKLSNSLHSISNDHQLDRATLNGRKPWAKLTRGKLCVNQSARSATEILLSSYGDPEINITEQQRPRSTGSAEKATATANLGREKYRSRNFIHSLFPGHNKSHTVTSRARESRSPNDRDCPLLRQQLCREEHELELHEQSNSKPAAVQLQRRALTRFFEHVKLEEAHISAPFRTKLAHKNEISDNDDDEIAREDSPFDEQYDNDGAVTEAPLLTSCDVLDEDRLIIPVPWLAADSKNACDDIVANKVPVRRLSDAALTQSNDYADYELVRINSRSSVIRHSAKPEDDRSTIAALRIAQSNLSELCNEVSVPDDKADTERQDLSSGRQLRSRSNSSSSSSSSNSSSSNNSNSSSSGHSDTPEQAMNVNDLSDDFNILAQMGFVSPGGKDEELVGDESATESETDAATD</sequence>
<gene>
    <name evidence="3" type="ORF">ALC57_17132</name>
</gene>
<reference evidence="3 4" key="1">
    <citation type="submission" date="2015-09" db="EMBL/GenBank/DDBJ databases">
        <title>Trachymyrmex cornetzi WGS genome.</title>
        <authorList>
            <person name="Nygaard S."/>
            <person name="Hu H."/>
            <person name="Boomsma J."/>
            <person name="Zhang G."/>
        </authorList>
    </citation>
    <scope>NUCLEOTIDE SEQUENCE [LARGE SCALE GENOMIC DNA]</scope>
    <source>
        <strain evidence="3">Tcor2-1</strain>
        <tissue evidence="3">Whole body</tissue>
    </source>
</reference>
<feature type="coiled-coil region" evidence="1">
    <location>
        <begin position="544"/>
        <end position="571"/>
    </location>
</feature>
<dbReference type="Proteomes" id="UP000078492">
    <property type="component" value="Unassembled WGS sequence"/>
</dbReference>
<feature type="region of interest" description="Disordered" evidence="2">
    <location>
        <begin position="376"/>
        <end position="445"/>
    </location>
</feature>
<dbReference type="PANTHER" id="PTHR24102:SF28">
    <property type="entry name" value="PHD-TYPE DOMAIN-CONTAINING PROTEIN"/>
    <property type="match status" value="1"/>
</dbReference>
<evidence type="ECO:0000256" key="1">
    <source>
        <dbReference type="SAM" id="Coils"/>
    </source>
</evidence>
<feature type="compositionally biased region" description="Acidic residues" evidence="2">
    <location>
        <begin position="959"/>
        <end position="978"/>
    </location>
</feature>
<dbReference type="SUPFAM" id="SSF57903">
    <property type="entry name" value="FYVE/PHD zinc finger"/>
    <property type="match status" value="1"/>
</dbReference>
<feature type="compositionally biased region" description="Basic and acidic residues" evidence="2">
    <location>
        <begin position="884"/>
        <end position="896"/>
    </location>
</feature>
<feature type="compositionally biased region" description="Low complexity" evidence="2">
    <location>
        <begin position="1106"/>
        <end position="1130"/>
    </location>
</feature>
<dbReference type="KEGG" id="tcz:108768916"/>
<keyword evidence="1" id="KW-0175">Coiled coil</keyword>
<organism evidence="3 4">
    <name type="scientific">Trachymyrmex cornetzi</name>
    <dbReference type="NCBI Taxonomy" id="471704"/>
    <lineage>
        <taxon>Eukaryota</taxon>
        <taxon>Metazoa</taxon>
        <taxon>Ecdysozoa</taxon>
        <taxon>Arthropoda</taxon>
        <taxon>Hexapoda</taxon>
        <taxon>Insecta</taxon>
        <taxon>Pterygota</taxon>
        <taxon>Neoptera</taxon>
        <taxon>Endopterygota</taxon>
        <taxon>Hymenoptera</taxon>
        <taxon>Apocrita</taxon>
        <taxon>Aculeata</taxon>
        <taxon>Formicoidea</taxon>
        <taxon>Formicidae</taxon>
        <taxon>Myrmicinae</taxon>
        <taxon>Trachymyrmex</taxon>
    </lineage>
</organism>
<evidence type="ECO:0000313" key="3">
    <source>
        <dbReference type="EMBL" id="KYN10527.1"/>
    </source>
</evidence>
<feature type="region of interest" description="Disordered" evidence="2">
    <location>
        <begin position="1"/>
        <end position="23"/>
    </location>
</feature>
<protein>
    <recommendedName>
        <fullName evidence="5">PHD finger protein 21A</fullName>
    </recommendedName>
</protein>
<dbReference type="OrthoDB" id="336088at2759"/>
<feature type="region of interest" description="Disordered" evidence="2">
    <location>
        <begin position="871"/>
        <end position="896"/>
    </location>
</feature>
<keyword evidence="4" id="KW-1185">Reference proteome</keyword>
<feature type="coiled-coil region" evidence="1">
    <location>
        <begin position="226"/>
        <end position="332"/>
    </location>
</feature>
<name>A0A195DCG5_9HYME</name>
<feature type="compositionally biased region" description="Acidic residues" evidence="2">
    <location>
        <begin position="1167"/>
        <end position="1183"/>
    </location>
</feature>
<dbReference type="EMBL" id="KQ980989">
    <property type="protein sequence ID" value="KYN10527.1"/>
    <property type="molecule type" value="Genomic_DNA"/>
</dbReference>
<dbReference type="AlphaFoldDB" id="A0A195DCG5"/>
<feature type="compositionally biased region" description="Polar residues" evidence="2">
    <location>
        <begin position="1131"/>
        <end position="1144"/>
    </location>
</feature>
<dbReference type="Gene3D" id="3.30.40.10">
    <property type="entry name" value="Zinc/RING finger domain, C3HC4 (zinc finger)"/>
    <property type="match status" value="1"/>
</dbReference>
<feature type="compositionally biased region" description="Basic and acidic residues" evidence="2">
    <location>
        <begin position="1087"/>
        <end position="1097"/>
    </location>
</feature>
<evidence type="ECO:0000313" key="4">
    <source>
        <dbReference type="Proteomes" id="UP000078492"/>
    </source>
</evidence>
<proteinExistence type="predicted"/>
<dbReference type="InterPro" id="IPR011011">
    <property type="entry name" value="Znf_FYVE_PHD"/>
</dbReference>
<dbReference type="PANTHER" id="PTHR24102">
    <property type="entry name" value="PHD FINGER PROTEIN"/>
    <property type="match status" value="1"/>
</dbReference>
<feature type="compositionally biased region" description="Polar residues" evidence="2">
    <location>
        <begin position="394"/>
        <end position="422"/>
    </location>
</feature>
<feature type="region of interest" description="Disordered" evidence="2">
    <location>
        <begin position="955"/>
        <end position="979"/>
    </location>
</feature>
<dbReference type="InterPro" id="IPR013083">
    <property type="entry name" value="Znf_RING/FYVE/PHD"/>
</dbReference>